<keyword evidence="3" id="KW-1185">Reference proteome</keyword>
<reference evidence="2 3" key="1">
    <citation type="submission" date="2014-04" db="EMBL/GenBank/DDBJ databases">
        <title>Genome assembly of Hyalangium minutum DSM 14724.</title>
        <authorList>
            <person name="Sharma G."/>
            <person name="Subramanian S."/>
        </authorList>
    </citation>
    <scope>NUCLEOTIDE SEQUENCE [LARGE SCALE GENOMIC DNA]</scope>
    <source>
        <strain evidence="2 3">DSM 14724</strain>
    </source>
</reference>
<dbReference type="Proteomes" id="UP000028725">
    <property type="component" value="Unassembled WGS sequence"/>
</dbReference>
<proteinExistence type="predicted"/>
<evidence type="ECO:0000256" key="1">
    <source>
        <dbReference type="SAM" id="MobiDB-lite"/>
    </source>
</evidence>
<name>A0A085WWQ1_9BACT</name>
<comment type="caution">
    <text evidence="2">The sequence shown here is derived from an EMBL/GenBank/DDBJ whole genome shotgun (WGS) entry which is preliminary data.</text>
</comment>
<sequence length="38" mass="4095">MSRRGGGAHATGDAGTEGLLSRGYGWREKWYAMVPLKA</sequence>
<evidence type="ECO:0000313" key="2">
    <source>
        <dbReference type="EMBL" id="KFE72114.1"/>
    </source>
</evidence>
<feature type="region of interest" description="Disordered" evidence="1">
    <location>
        <begin position="1"/>
        <end position="20"/>
    </location>
</feature>
<gene>
    <name evidence="2" type="ORF">DB31_0375</name>
</gene>
<organism evidence="2 3">
    <name type="scientific">Hyalangium minutum</name>
    <dbReference type="NCBI Taxonomy" id="394096"/>
    <lineage>
        <taxon>Bacteria</taxon>
        <taxon>Pseudomonadati</taxon>
        <taxon>Myxococcota</taxon>
        <taxon>Myxococcia</taxon>
        <taxon>Myxococcales</taxon>
        <taxon>Cystobacterineae</taxon>
        <taxon>Archangiaceae</taxon>
        <taxon>Hyalangium</taxon>
    </lineage>
</organism>
<accession>A0A085WWQ1</accession>
<dbReference type="EMBL" id="JMCB01000001">
    <property type="protein sequence ID" value="KFE72114.1"/>
    <property type="molecule type" value="Genomic_DNA"/>
</dbReference>
<protein>
    <submittedName>
        <fullName evidence="2">Uncharacterized protein</fullName>
    </submittedName>
</protein>
<dbReference type="AlphaFoldDB" id="A0A085WWQ1"/>
<evidence type="ECO:0000313" key="3">
    <source>
        <dbReference type="Proteomes" id="UP000028725"/>
    </source>
</evidence>